<evidence type="ECO:0000313" key="2">
    <source>
        <dbReference type="EMBL" id="KAL1519294.1"/>
    </source>
</evidence>
<name>A0AB34JFA6_PRYPA</name>
<dbReference type="Proteomes" id="UP001515480">
    <property type="component" value="Unassembled WGS sequence"/>
</dbReference>
<evidence type="ECO:0000256" key="1">
    <source>
        <dbReference type="SAM" id="MobiDB-lite"/>
    </source>
</evidence>
<protein>
    <submittedName>
        <fullName evidence="2">Uncharacterized protein</fullName>
    </submittedName>
</protein>
<keyword evidence="3" id="KW-1185">Reference proteome</keyword>
<proteinExistence type="predicted"/>
<accession>A0AB34JFA6</accession>
<reference evidence="2 3" key="1">
    <citation type="journal article" date="2024" name="Science">
        <title>Giant polyketide synthase enzymes in the biosynthesis of giant marine polyether toxins.</title>
        <authorList>
            <person name="Fallon T.R."/>
            <person name="Shende V.V."/>
            <person name="Wierzbicki I.H."/>
            <person name="Pendleton A.L."/>
            <person name="Watervoot N.F."/>
            <person name="Auber R.P."/>
            <person name="Gonzalez D.J."/>
            <person name="Wisecaver J.H."/>
            <person name="Moore B.S."/>
        </authorList>
    </citation>
    <scope>NUCLEOTIDE SEQUENCE [LARGE SCALE GENOMIC DNA]</scope>
    <source>
        <strain evidence="2 3">12B1</strain>
    </source>
</reference>
<comment type="caution">
    <text evidence="2">The sequence shown here is derived from an EMBL/GenBank/DDBJ whole genome shotgun (WGS) entry which is preliminary data.</text>
</comment>
<evidence type="ECO:0000313" key="3">
    <source>
        <dbReference type="Proteomes" id="UP001515480"/>
    </source>
</evidence>
<dbReference type="AlphaFoldDB" id="A0AB34JFA6"/>
<gene>
    <name evidence="2" type="ORF">AB1Y20_022821</name>
</gene>
<feature type="compositionally biased region" description="Low complexity" evidence="1">
    <location>
        <begin position="13"/>
        <end position="23"/>
    </location>
</feature>
<dbReference type="EMBL" id="JBGBPQ010000009">
    <property type="protein sequence ID" value="KAL1519294.1"/>
    <property type="molecule type" value="Genomic_DNA"/>
</dbReference>
<sequence length="274" mass="29538">MSVAFASDVVGASPTSSPHSSTPDFPEEDPTREALDRWIDAWDAYAATNGYAPMLQGRDPPSVIQFTERDLALIPAHCLRMPERAPSLHARPFALKSFTTTPSSASSGLIHSRLLSAHIVSGTVGASDALYDGIAMYLELRALRAARMTKPQRDAVRRALTDMEKSPLADGCSVQAFSSRINLFTRDINPFLDRPYAGSALSEFIVEQMPPSLLQAGIALVRELTRASCLDNVDEVVRECKTLVAAHESPARSAAAAPAPSEEACIATPLFEVK</sequence>
<organism evidence="2 3">
    <name type="scientific">Prymnesium parvum</name>
    <name type="common">Toxic golden alga</name>
    <dbReference type="NCBI Taxonomy" id="97485"/>
    <lineage>
        <taxon>Eukaryota</taxon>
        <taxon>Haptista</taxon>
        <taxon>Haptophyta</taxon>
        <taxon>Prymnesiophyceae</taxon>
        <taxon>Prymnesiales</taxon>
        <taxon>Prymnesiaceae</taxon>
        <taxon>Prymnesium</taxon>
    </lineage>
</organism>
<feature type="region of interest" description="Disordered" evidence="1">
    <location>
        <begin position="6"/>
        <end position="32"/>
    </location>
</feature>